<keyword evidence="3 6" id="KW-0067">ATP-binding</keyword>
<dbReference type="SUPFAM" id="SSF52540">
    <property type="entry name" value="P-loop containing nucleoside triphosphate hydrolases"/>
    <property type="match status" value="1"/>
</dbReference>
<dbReference type="InterPro" id="IPR044304">
    <property type="entry name" value="NUBPL-like"/>
</dbReference>
<dbReference type="GO" id="GO:0016887">
    <property type="term" value="F:ATP hydrolysis activity"/>
    <property type="evidence" value="ECO:0007669"/>
    <property type="project" value="UniProtKB-UniRule"/>
</dbReference>
<dbReference type="InterPro" id="IPR002744">
    <property type="entry name" value="MIP18-like"/>
</dbReference>
<evidence type="ECO:0000256" key="3">
    <source>
        <dbReference type="ARBA" id="ARBA00022840"/>
    </source>
</evidence>
<evidence type="ECO:0000256" key="1">
    <source>
        <dbReference type="ARBA" id="ARBA00022723"/>
    </source>
</evidence>
<accession>A0A1R4FXH7</accession>
<proteinExistence type="inferred from homology"/>
<feature type="binding site" evidence="6">
    <location>
        <begin position="120"/>
        <end position="127"/>
    </location>
    <ligand>
        <name>ATP</name>
        <dbReference type="ChEBI" id="CHEBI:30616"/>
    </ligand>
</feature>
<evidence type="ECO:0000256" key="4">
    <source>
        <dbReference type="ARBA" id="ARBA00023004"/>
    </source>
</evidence>
<dbReference type="PANTHER" id="PTHR42961:SF2">
    <property type="entry name" value="IRON-SULFUR PROTEIN NUBPL"/>
    <property type="match status" value="1"/>
</dbReference>
<dbReference type="InterPro" id="IPR019591">
    <property type="entry name" value="Mrp/NBP35_ATP-bd"/>
</dbReference>
<keyword evidence="2 6" id="KW-0547">Nucleotide-binding</keyword>
<dbReference type="InterPro" id="IPR033756">
    <property type="entry name" value="YlxH/NBP35"/>
</dbReference>
<dbReference type="EMBL" id="FUHU01000028">
    <property type="protein sequence ID" value="SJM60543.1"/>
    <property type="molecule type" value="Genomic_DNA"/>
</dbReference>
<organism evidence="9 10">
    <name type="scientific">Agrococcus casei LMG 22410</name>
    <dbReference type="NCBI Taxonomy" id="1255656"/>
    <lineage>
        <taxon>Bacteria</taxon>
        <taxon>Bacillati</taxon>
        <taxon>Actinomycetota</taxon>
        <taxon>Actinomycetes</taxon>
        <taxon>Micrococcales</taxon>
        <taxon>Microbacteriaceae</taxon>
        <taxon>Agrococcus</taxon>
    </lineage>
</organism>
<evidence type="ECO:0000256" key="2">
    <source>
        <dbReference type="ARBA" id="ARBA00022741"/>
    </source>
</evidence>
<keyword evidence="5 6" id="KW-0411">Iron-sulfur</keyword>
<dbReference type="HAMAP" id="MF_02040">
    <property type="entry name" value="Mrp_NBP35"/>
    <property type="match status" value="1"/>
</dbReference>
<dbReference type="GO" id="GO:0051539">
    <property type="term" value="F:4 iron, 4 sulfur cluster binding"/>
    <property type="evidence" value="ECO:0007669"/>
    <property type="project" value="TreeGrafter"/>
</dbReference>
<comment type="similarity">
    <text evidence="6">Belongs to the Mrp/NBP35 ATP-binding proteins family.</text>
</comment>
<evidence type="ECO:0000313" key="9">
    <source>
        <dbReference type="EMBL" id="SJM60543.1"/>
    </source>
</evidence>
<dbReference type="AlphaFoldDB" id="A0A1R4FXH7"/>
<dbReference type="PANTHER" id="PTHR42961">
    <property type="entry name" value="IRON-SULFUR PROTEIN NUBPL"/>
    <property type="match status" value="1"/>
</dbReference>
<reference evidence="9 10" key="1">
    <citation type="submission" date="2017-02" db="EMBL/GenBank/DDBJ databases">
        <authorList>
            <person name="Peterson S.W."/>
        </authorList>
    </citation>
    <scope>NUCLEOTIDE SEQUENCE [LARGE SCALE GENOMIC DNA]</scope>
    <source>
        <strain evidence="9 10">LMG 22410</strain>
    </source>
</reference>
<evidence type="ECO:0000313" key="10">
    <source>
        <dbReference type="Proteomes" id="UP000195787"/>
    </source>
</evidence>
<feature type="domain" description="MIP18 family-like" evidence="8">
    <location>
        <begin position="11"/>
        <end position="80"/>
    </location>
</feature>
<dbReference type="GeneID" id="303173019"/>
<dbReference type="FunFam" id="3.40.50.300:FF:001119">
    <property type="entry name" value="Iron-sulfur cluster carrier protein"/>
    <property type="match status" value="1"/>
</dbReference>
<dbReference type="Gene3D" id="3.30.300.130">
    <property type="entry name" value="Fe-S cluster assembly (FSCA)"/>
    <property type="match status" value="1"/>
</dbReference>
<dbReference type="CDD" id="cd02037">
    <property type="entry name" value="Mrp_NBP35"/>
    <property type="match status" value="1"/>
</dbReference>
<gene>
    <name evidence="9" type="ORF">CZ674_07280</name>
</gene>
<dbReference type="Pfam" id="PF10609">
    <property type="entry name" value="ParA"/>
    <property type="match status" value="1"/>
</dbReference>
<dbReference type="RefSeq" id="WP_200810058.1">
    <property type="nucleotide sequence ID" value="NZ_FUHU01000028.1"/>
</dbReference>
<evidence type="ECO:0000256" key="7">
    <source>
        <dbReference type="SAM" id="MobiDB-lite"/>
    </source>
</evidence>
<dbReference type="SUPFAM" id="SSF117916">
    <property type="entry name" value="Fe-S cluster assembly (FSCA) domain-like"/>
    <property type="match status" value="1"/>
</dbReference>
<dbReference type="InterPro" id="IPR027417">
    <property type="entry name" value="P-loop_NTPase"/>
</dbReference>
<sequence>MTPEAAGSADDRLLRALAHVQDPEIRRPLTELGMISRAEIDGGVARVQVKLTVAHCPAADRIRDDVRAAASAAEGVDEVELDVTVMEPAERKALVERLKSSRPMQFGPDTLTRIIAVTSGKGGVGKSTVTANLAATLARRGQRVGLIDADVHGYSIPAILGLEARPTRVGELMMPPQIHGISVVSIGMFVEGNQSVSWRGPMLHRTLEQFLRDVWWGDLDTLVIDMPPGTGDVAISLGQLLPHADVVVVTTPQKSAADVAERSALVARQTGQRVIGVVENMTGLRQPDGSAIEVFGSGGGDEVAQRLGVPVLARIPLAVEVRSGGDSGNPVALHDSPASQPFTDMADALSDSRKSMRGKSLPFSTDR</sequence>
<dbReference type="GO" id="GO:0140663">
    <property type="term" value="F:ATP-dependent FeS chaperone activity"/>
    <property type="evidence" value="ECO:0007669"/>
    <property type="project" value="InterPro"/>
</dbReference>
<dbReference type="Pfam" id="PF01883">
    <property type="entry name" value="FeS_assembly_P"/>
    <property type="match status" value="1"/>
</dbReference>
<dbReference type="InterPro" id="IPR034904">
    <property type="entry name" value="FSCA_dom_sf"/>
</dbReference>
<keyword evidence="1 6" id="KW-0479">Metal-binding</keyword>
<evidence type="ECO:0000256" key="6">
    <source>
        <dbReference type="HAMAP-Rule" id="MF_02040"/>
    </source>
</evidence>
<dbReference type="Gene3D" id="3.40.50.300">
    <property type="entry name" value="P-loop containing nucleotide triphosphate hydrolases"/>
    <property type="match status" value="1"/>
</dbReference>
<feature type="region of interest" description="Disordered" evidence="7">
    <location>
        <begin position="324"/>
        <end position="367"/>
    </location>
</feature>
<comment type="subunit">
    <text evidence="6">Homodimer.</text>
</comment>
<dbReference type="GO" id="GO:0005524">
    <property type="term" value="F:ATP binding"/>
    <property type="evidence" value="ECO:0007669"/>
    <property type="project" value="UniProtKB-UniRule"/>
</dbReference>
<protein>
    <recommendedName>
        <fullName evidence="6">Iron-sulfur cluster carrier protein</fullName>
    </recommendedName>
</protein>
<keyword evidence="6" id="KW-0378">Hydrolase</keyword>
<name>A0A1R4FXH7_9MICO</name>
<dbReference type="GO" id="GO:0016226">
    <property type="term" value="P:iron-sulfur cluster assembly"/>
    <property type="evidence" value="ECO:0007669"/>
    <property type="project" value="InterPro"/>
</dbReference>
<keyword evidence="4 6" id="KW-0408">Iron</keyword>
<dbReference type="Proteomes" id="UP000195787">
    <property type="component" value="Unassembled WGS sequence"/>
</dbReference>
<comment type="function">
    <text evidence="6">Binds and transfers iron-sulfur (Fe-S) clusters to target apoproteins. Can hydrolyze ATP.</text>
</comment>
<evidence type="ECO:0000259" key="8">
    <source>
        <dbReference type="Pfam" id="PF01883"/>
    </source>
</evidence>
<keyword evidence="10" id="KW-1185">Reference proteome</keyword>
<dbReference type="GO" id="GO:0046872">
    <property type="term" value="F:metal ion binding"/>
    <property type="evidence" value="ECO:0007669"/>
    <property type="project" value="UniProtKB-KW"/>
</dbReference>
<evidence type="ECO:0000256" key="5">
    <source>
        <dbReference type="ARBA" id="ARBA00023014"/>
    </source>
</evidence>